<reference evidence="3" key="3">
    <citation type="submission" date="2024-02" db="UniProtKB">
        <authorList>
            <consortium name="WormBaseParasite"/>
        </authorList>
    </citation>
    <scope>IDENTIFICATION</scope>
    <source>
        <strain evidence="3">pt0022</strain>
    </source>
</reference>
<dbReference type="WBParaSite" id="mrna-Wban_11048">
    <property type="protein sequence ID" value="mrna-Wban_11048"/>
    <property type="gene ID" value="Wban_11048"/>
</dbReference>
<feature type="chain" id="PRO_5042113653" evidence="1">
    <location>
        <begin position="17"/>
        <end position="86"/>
    </location>
</feature>
<organism evidence="2 3">
    <name type="scientific">Wuchereria bancrofti</name>
    <dbReference type="NCBI Taxonomy" id="6293"/>
    <lineage>
        <taxon>Eukaryota</taxon>
        <taxon>Metazoa</taxon>
        <taxon>Ecdysozoa</taxon>
        <taxon>Nematoda</taxon>
        <taxon>Chromadorea</taxon>
        <taxon>Rhabditida</taxon>
        <taxon>Spirurina</taxon>
        <taxon>Spiruromorpha</taxon>
        <taxon>Filarioidea</taxon>
        <taxon>Onchocercidae</taxon>
        <taxon>Wuchereria</taxon>
    </lineage>
</organism>
<sequence length="86" mass="9710">MAKLTVYLAFIIYCAGMRAVGAGLAAEIVTDYKADKLWDNDLVMETTQVEESTLTNCDTMEDGRLFILEEKPLLLMTNTVNLMKWN</sequence>
<accession>A0AAF5Q724</accession>
<evidence type="ECO:0000313" key="2">
    <source>
        <dbReference type="Proteomes" id="UP000093561"/>
    </source>
</evidence>
<proteinExistence type="predicted"/>
<dbReference type="AlphaFoldDB" id="A0AAF5Q724"/>
<name>A0AAF5Q724_WUCBA</name>
<protein>
    <submittedName>
        <fullName evidence="3">Uncharacterized protein</fullName>
    </submittedName>
</protein>
<reference evidence="2" key="2">
    <citation type="journal article" date="2016" name="Mol. Ecol.">
        <title>Population genomics of the filarial nematode parasite Wuchereria bancrofti from mosquitoes.</title>
        <authorList>
            <person name="Small S.T."/>
            <person name="Reimer L.J."/>
            <person name="Tisch D.J."/>
            <person name="King C.L."/>
            <person name="Christensen B.M."/>
            <person name="Siba P.M."/>
            <person name="Kazura J.W."/>
            <person name="Serre D."/>
            <person name="Zimmerman P.A."/>
        </authorList>
    </citation>
    <scope>NUCLEOTIDE SEQUENCE</scope>
    <source>
        <strain evidence="2">pt0022</strain>
    </source>
</reference>
<keyword evidence="1" id="KW-0732">Signal</keyword>
<dbReference type="Proteomes" id="UP000093561">
    <property type="component" value="Unassembled WGS sequence"/>
</dbReference>
<reference evidence="2" key="1">
    <citation type="submission" date="2015-03" db="EMBL/GenBank/DDBJ databases">
        <title>Wuchereria bancrofti Genome Sequencing Papua New Guinea Strain.</title>
        <authorList>
            <person name="Small S.T."/>
            <person name="Serre D."/>
            <person name="Zimmerman P.A."/>
        </authorList>
    </citation>
    <scope>NUCLEOTIDE SEQUENCE [LARGE SCALE GENOMIC DNA]</scope>
    <source>
        <strain evidence="2">pt0022</strain>
    </source>
</reference>
<evidence type="ECO:0000313" key="3">
    <source>
        <dbReference type="WBParaSite" id="mrna-Wban_11048"/>
    </source>
</evidence>
<evidence type="ECO:0000256" key="1">
    <source>
        <dbReference type="SAM" id="SignalP"/>
    </source>
</evidence>
<feature type="signal peptide" evidence="1">
    <location>
        <begin position="1"/>
        <end position="16"/>
    </location>
</feature>